<dbReference type="HOGENOM" id="CLU_1828314_0_0_1"/>
<dbReference type="AlphaFoldDB" id="A0A0D9ZDA1"/>
<feature type="compositionally biased region" description="Gly residues" evidence="1">
    <location>
        <begin position="96"/>
        <end position="105"/>
    </location>
</feature>
<proteinExistence type="predicted"/>
<dbReference type="EnsemblPlants" id="OGLUM03G34170.1">
    <property type="protein sequence ID" value="OGLUM03G34170.1"/>
    <property type="gene ID" value="OGLUM03G34170"/>
</dbReference>
<reference evidence="2" key="2">
    <citation type="submission" date="2018-05" db="EMBL/GenBank/DDBJ databases">
        <title>OgluRS3 (Oryza glumaepatula Reference Sequence Version 3).</title>
        <authorList>
            <person name="Zhang J."/>
            <person name="Kudrna D."/>
            <person name="Lee S."/>
            <person name="Talag J."/>
            <person name="Welchert J."/>
            <person name="Wing R.A."/>
        </authorList>
    </citation>
    <scope>NUCLEOTIDE SEQUENCE [LARGE SCALE GENOMIC DNA]</scope>
</reference>
<reference evidence="2" key="1">
    <citation type="submission" date="2015-04" db="UniProtKB">
        <authorList>
            <consortium name="EnsemblPlants"/>
        </authorList>
    </citation>
    <scope>IDENTIFICATION</scope>
</reference>
<feature type="region of interest" description="Disordered" evidence="1">
    <location>
        <begin position="1"/>
        <end position="141"/>
    </location>
</feature>
<dbReference type="Gramene" id="OGLUM03G34170.1">
    <property type="protein sequence ID" value="OGLUM03G34170.1"/>
    <property type="gene ID" value="OGLUM03G34170"/>
</dbReference>
<evidence type="ECO:0008006" key="4">
    <source>
        <dbReference type="Google" id="ProtNLM"/>
    </source>
</evidence>
<name>A0A0D9ZDA1_9ORYZ</name>
<evidence type="ECO:0000313" key="3">
    <source>
        <dbReference type="Proteomes" id="UP000026961"/>
    </source>
</evidence>
<keyword evidence="3" id="KW-1185">Reference proteome</keyword>
<sequence>MAAGTTGMAGGAVLAGEDKGGATRRQMRRRGHAARDGGRGQHRRSWGRRLSSAEGGGAVEVCDDGDRGPRGLRQASRADATLPLDWADDAAAVGGDEYGPSGGEAGNDLTASGRRGGDHDKLGAGPCSARSVVAPSGKIIS</sequence>
<accession>A0A0D9ZDA1</accession>
<dbReference type="Proteomes" id="UP000026961">
    <property type="component" value="Chromosome 3"/>
</dbReference>
<evidence type="ECO:0000256" key="1">
    <source>
        <dbReference type="SAM" id="MobiDB-lite"/>
    </source>
</evidence>
<organism evidence="2">
    <name type="scientific">Oryza glumipatula</name>
    <dbReference type="NCBI Taxonomy" id="40148"/>
    <lineage>
        <taxon>Eukaryota</taxon>
        <taxon>Viridiplantae</taxon>
        <taxon>Streptophyta</taxon>
        <taxon>Embryophyta</taxon>
        <taxon>Tracheophyta</taxon>
        <taxon>Spermatophyta</taxon>
        <taxon>Magnoliopsida</taxon>
        <taxon>Liliopsida</taxon>
        <taxon>Poales</taxon>
        <taxon>Poaceae</taxon>
        <taxon>BOP clade</taxon>
        <taxon>Oryzoideae</taxon>
        <taxon>Oryzeae</taxon>
        <taxon>Oryzinae</taxon>
        <taxon>Oryza</taxon>
    </lineage>
</organism>
<protein>
    <recommendedName>
        <fullName evidence="4">DUF834 domain-containing protein</fullName>
    </recommendedName>
</protein>
<evidence type="ECO:0000313" key="2">
    <source>
        <dbReference type="EnsemblPlants" id="OGLUM03G34170.1"/>
    </source>
</evidence>